<evidence type="ECO:0000313" key="1">
    <source>
        <dbReference type="EMBL" id="AYB47127.1"/>
    </source>
</evidence>
<dbReference type="AlphaFoldDB" id="A0A385TXK5"/>
<dbReference type="KEGG" id="plw:D5F53_29210"/>
<protein>
    <submittedName>
        <fullName evidence="1">Uncharacterized protein</fullName>
    </submittedName>
</protein>
<organism evidence="1 2">
    <name type="scientific">Paenibacillus lautus</name>
    <name type="common">Bacillus lautus</name>
    <dbReference type="NCBI Taxonomy" id="1401"/>
    <lineage>
        <taxon>Bacteria</taxon>
        <taxon>Bacillati</taxon>
        <taxon>Bacillota</taxon>
        <taxon>Bacilli</taxon>
        <taxon>Bacillales</taxon>
        <taxon>Paenibacillaceae</taxon>
        <taxon>Paenibacillus</taxon>
    </lineage>
</organism>
<gene>
    <name evidence="1" type="ORF">D5F53_29210</name>
</gene>
<dbReference type="Proteomes" id="UP000266552">
    <property type="component" value="Chromosome"/>
</dbReference>
<name>A0A385TXK5_PAELA</name>
<sequence length="106" mass="12320">MTQAELYTALKSLGFPVAYSSFITSPSPPFITYQFAYDDDFMADGYNFAEISNFQVELYTKIKDLEAEKKVQDLFKSRFMPYRKNEAWLDSEKLIQVIYEIQLIGG</sequence>
<keyword evidence="2" id="KW-1185">Reference proteome</keyword>
<reference evidence="1 2" key="1">
    <citation type="submission" date="2018-09" db="EMBL/GenBank/DDBJ databases">
        <title>Genome Sequence of Paenibacillus lautus Strain E7593-69, Azo Dye-Degrading Bacteria, Isolated from Commercial Tattoo Inks.</title>
        <authorList>
            <person name="Nho S.W."/>
            <person name="Kim S.-J."/>
            <person name="Kweon O."/>
            <person name="Cerniglia C.E."/>
        </authorList>
    </citation>
    <scope>NUCLEOTIDE SEQUENCE [LARGE SCALE GENOMIC DNA]</scope>
    <source>
        <strain evidence="1 2">E7593-69</strain>
    </source>
</reference>
<proteinExistence type="predicted"/>
<dbReference type="EMBL" id="CP032412">
    <property type="protein sequence ID" value="AYB47127.1"/>
    <property type="molecule type" value="Genomic_DNA"/>
</dbReference>
<dbReference type="RefSeq" id="WP_119850616.1">
    <property type="nucleotide sequence ID" value="NZ_CP032412.1"/>
</dbReference>
<accession>A0A385TXK5</accession>
<evidence type="ECO:0000313" key="2">
    <source>
        <dbReference type="Proteomes" id="UP000266552"/>
    </source>
</evidence>